<comment type="caution">
    <text evidence="3">The sequence shown here is derived from an EMBL/GenBank/DDBJ whole genome shotgun (WGS) entry which is preliminary data.</text>
</comment>
<reference evidence="3 4" key="1">
    <citation type="journal article" date="2023" name="Insect Mol. Biol.">
        <title>Genome sequencing provides insights into the evolution of gene families encoding plant cell wall-degrading enzymes in longhorned beetles.</title>
        <authorList>
            <person name="Shin N.R."/>
            <person name="Okamura Y."/>
            <person name="Kirsch R."/>
            <person name="Pauchet Y."/>
        </authorList>
    </citation>
    <scope>NUCLEOTIDE SEQUENCE [LARGE SCALE GENOMIC DNA]</scope>
    <source>
        <strain evidence="3">EAD_L_NR</strain>
    </source>
</reference>
<protein>
    <submittedName>
        <fullName evidence="3">Uncharacterized protein</fullName>
    </submittedName>
</protein>
<accession>A0AAV8W2P0</accession>
<keyword evidence="2" id="KW-1133">Transmembrane helix</keyword>
<evidence type="ECO:0000313" key="4">
    <source>
        <dbReference type="Proteomes" id="UP001159042"/>
    </source>
</evidence>
<evidence type="ECO:0000256" key="1">
    <source>
        <dbReference type="SAM" id="MobiDB-lite"/>
    </source>
</evidence>
<dbReference type="Proteomes" id="UP001159042">
    <property type="component" value="Unassembled WGS sequence"/>
</dbReference>
<keyword evidence="2" id="KW-0472">Membrane</keyword>
<evidence type="ECO:0000256" key="2">
    <source>
        <dbReference type="SAM" id="Phobius"/>
    </source>
</evidence>
<evidence type="ECO:0000313" key="3">
    <source>
        <dbReference type="EMBL" id="KAJ8920927.1"/>
    </source>
</evidence>
<feature type="compositionally biased region" description="Polar residues" evidence="1">
    <location>
        <begin position="58"/>
        <end position="67"/>
    </location>
</feature>
<feature type="compositionally biased region" description="Basic residues" evidence="1">
    <location>
        <begin position="43"/>
        <end position="52"/>
    </location>
</feature>
<name>A0AAV8W2P0_9CUCU</name>
<keyword evidence="2" id="KW-0812">Transmembrane</keyword>
<organism evidence="3 4">
    <name type="scientific">Exocentrus adspersus</name>
    <dbReference type="NCBI Taxonomy" id="1586481"/>
    <lineage>
        <taxon>Eukaryota</taxon>
        <taxon>Metazoa</taxon>
        <taxon>Ecdysozoa</taxon>
        <taxon>Arthropoda</taxon>
        <taxon>Hexapoda</taxon>
        <taxon>Insecta</taxon>
        <taxon>Pterygota</taxon>
        <taxon>Neoptera</taxon>
        <taxon>Endopterygota</taxon>
        <taxon>Coleoptera</taxon>
        <taxon>Polyphaga</taxon>
        <taxon>Cucujiformia</taxon>
        <taxon>Chrysomeloidea</taxon>
        <taxon>Cerambycidae</taxon>
        <taxon>Lamiinae</taxon>
        <taxon>Acanthocinini</taxon>
        <taxon>Exocentrus</taxon>
    </lineage>
</organism>
<keyword evidence="4" id="KW-1185">Reference proteome</keyword>
<dbReference type="AlphaFoldDB" id="A0AAV8W2P0"/>
<sequence>MTSLLYSKIDLFQDLILSITLIEYYKMHVILINLRLCLKTPPKRKPLRKPSRKSVSSVACSTGTGQI</sequence>
<feature type="transmembrane region" description="Helical" evidence="2">
    <location>
        <begin position="15"/>
        <end position="38"/>
    </location>
</feature>
<gene>
    <name evidence="3" type="ORF">NQ315_015720</name>
</gene>
<dbReference type="EMBL" id="JANEYG010000012">
    <property type="protein sequence ID" value="KAJ8920927.1"/>
    <property type="molecule type" value="Genomic_DNA"/>
</dbReference>
<feature type="region of interest" description="Disordered" evidence="1">
    <location>
        <begin position="43"/>
        <end position="67"/>
    </location>
</feature>
<proteinExistence type="predicted"/>